<comment type="caution">
    <text evidence="6">Lacks conserved residue(s) required for the propagation of feature annotation.</text>
</comment>
<dbReference type="Proteomes" id="UP000470010">
    <property type="component" value="Unassembled WGS sequence"/>
</dbReference>
<evidence type="ECO:0000313" key="8">
    <source>
        <dbReference type="Proteomes" id="UP000470010"/>
    </source>
</evidence>
<dbReference type="Gene3D" id="3.40.50.150">
    <property type="entry name" value="Vaccinia Virus protein VP39"/>
    <property type="match status" value="1"/>
</dbReference>
<keyword evidence="8" id="KW-1185">Reference proteome</keyword>
<dbReference type="AlphaFoldDB" id="A0A7K0G5I3"/>
<comment type="function">
    <text evidence="6">Specifically methylates the N7 position of a guanine in 16S rRNA.</text>
</comment>
<evidence type="ECO:0000256" key="4">
    <source>
        <dbReference type="ARBA" id="ARBA00022679"/>
    </source>
</evidence>
<evidence type="ECO:0000256" key="6">
    <source>
        <dbReference type="HAMAP-Rule" id="MF_00074"/>
    </source>
</evidence>
<proteinExistence type="inferred from homology"/>
<dbReference type="EC" id="2.1.1.-" evidence="6"/>
<dbReference type="InterPro" id="IPR003682">
    <property type="entry name" value="rRNA_ssu_MeTfrase_G"/>
</dbReference>
<comment type="subcellular location">
    <subcellularLocation>
        <location evidence="6">Cytoplasm</location>
    </subcellularLocation>
</comment>
<evidence type="ECO:0000256" key="1">
    <source>
        <dbReference type="ARBA" id="ARBA00022490"/>
    </source>
</evidence>
<feature type="binding site" evidence="6">
    <location>
        <begin position="166"/>
        <end position="167"/>
    </location>
    <ligand>
        <name>S-adenosyl-L-methionine</name>
        <dbReference type="ChEBI" id="CHEBI:59789"/>
    </ligand>
</feature>
<dbReference type="NCBIfam" id="TIGR00138">
    <property type="entry name" value="rsmG_gidB"/>
    <property type="match status" value="1"/>
</dbReference>
<feature type="binding site" evidence="6">
    <location>
        <position position="183"/>
    </location>
    <ligand>
        <name>S-adenosyl-L-methionine</name>
        <dbReference type="ChEBI" id="CHEBI:59789"/>
    </ligand>
</feature>
<feature type="binding site" evidence="6">
    <location>
        <position position="116"/>
    </location>
    <ligand>
        <name>S-adenosyl-L-methionine</name>
        <dbReference type="ChEBI" id="CHEBI:59789"/>
    </ligand>
</feature>
<dbReference type="PANTHER" id="PTHR31760">
    <property type="entry name" value="S-ADENOSYL-L-METHIONINE-DEPENDENT METHYLTRANSFERASES SUPERFAMILY PROTEIN"/>
    <property type="match status" value="1"/>
</dbReference>
<dbReference type="PANTHER" id="PTHR31760:SF0">
    <property type="entry name" value="S-ADENOSYL-L-METHIONINE-DEPENDENT METHYLTRANSFERASES SUPERFAMILY PROTEIN"/>
    <property type="match status" value="1"/>
</dbReference>
<dbReference type="CDD" id="cd02440">
    <property type="entry name" value="AdoMet_MTases"/>
    <property type="match status" value="1"/>
</dbReference>
<evidence type="ECO:0000256" key="2">
    <source>
        <dbReference type="ARBA" id="ARBA00022552"/>
    </source>
</evidence>
<keyword evidence="5 6" id="KW-0949">S-adenosyl-L-methionine</keyword>
<dbReference type="EMBL" id="VTFZ01000001">
    <property type="protein sequence ID" value="MRX79068.1"/>
    <property type="molecule type" value="Genomic_DNA"/>
</dbReference>
<accession>A0A7K0G5I3</accession>
<evidence type="ECO:0000256" key="3">
    <source>
        <dbReference type="ARBA" id="ARBA00022603"/>
    </source>
</evidence>
<dbReference type="GO" id="GO:0005829">
    <property type="term" value="C:cytosol"/>
    <property type="evidence" value="ECO:0007669"/>
    <property type="project" value="TreeGrafter"/>
</dbReference>
<keyword evidence="4 6" id="KW-0808">Transferase</keyword>
<organism evidence="7 8">
    <name type="scientific">Enorma shizhengliae</name>
    <dbReference type="NCBI Taxonomy" id="2606615"/>
    <lineage>
        <taxon>Bacteria</taxon>
        <taxon>Bacillati</taxon>
        <taxon>Actinomycetota</taxon>
        <taxon>Coriobacteriia</taxon>
        <taxon>Coriobacteriales</taxon>
        <taxon>Coriobacteriaceae</taxon>
        <taxon>Enorma</taxon>
    </lineage>
</organism>
<dbReference type="SUPFAM" id="SSF53335">
    <property type="entry name" value="S-adenosyl-L-methionine-dependent methyltransferases"/>
    <property type="match status" value="1"/>
</dbReference>
<feature type="binding site" evidence="6">
    <location>
        <position position="121"/>
    </location>
    <ligand>
        <name>S-adenosyl-L-methionine</name>
        <dbReference type="ChEBI" id="CHEBI:59789"/>
    </ligand>
</feature>
<name>A0A7K0G5I3_9ACTN</name>
<sequence>MPHPFSMTRVCASRTIGRSISMSEPSAFHSMLVAELGQYWDRYVGSLQDGQLTSKVTPDELELCVGHLEYVLKANENINLTRITDPHEAAILHIYDSLVLLPYVDGAPKGKLLDIGTGAGFPGLPLAITSHRPSVLMDSVGKKVKVVEACASQLGVERVETVHERVESYALSHRGEFSVVVARAVAHLSTLVEYASPLLKKSGLLIVSKGVPAADEVSDGTYAAQVCGFDAPLRYDLSLPGKRGARAIFVFKKSHKPSMKLPRAVGMAKKHPISK</sequence>
<keyword evidence="1 6" id="KW-0963">Cytoplasm</keyword>
<dbReference type="HAMAP" id="MF_00074">
    <property type="entry name" value="16SrRNA_methyltr_G"/>
    <property type="match status" value="1"/>
</dbReference>
<dbReference type="GO" id="GO:0070043">
    <property type="term" value="F:rRNA (guanine-N7-)-methyltransferase activity"/>
    <property type="evidence" value="ECO:0007669"/>
    <property type="project" value="UniProtKB-UniRule"/>
</dbReference>
<dbReference type="InterPro" id="IPR029063">
    <property type="entry name" value="SAM-dependent_MTases_sf"/>
</dbReference>
<dbReference type="Pfam" id="PF02527">
    <property type="entry name" value="GidB"/>
    <property type="match status" value="1"/>
</dbReference>
<comment type="similarity">
    <text evidence="6">Belongs to the methyltransferase superfamily. RNA methyltransferase RsmG family.</text>
</comment>
<keyword evidence="3 6" id="KW-0489">Methyltransferase</keyword>
<comment type="caution">
    <text evidence="7">The sequence shown here is derived from an EMBL/GenBank/DDBJ whole genome shotgun (WGS) entry which is preliminary data.</text>
</comment>
<evidence type="ECO:0000313" key="7">
    <source>
        <dbReference type="EMBL" id="MRX79068.1"/>
    </source>
</evidence>
<protein>
    <recommendedName>
        <fullName evidence="6">Ribosomal RNA small subunit methyltransferase G</fullName>
        <ecNumber evidence="6">2.1.1.-</ecNumber>
    </recommendedName>
    <alternativeName>
        <fullName evidence="6">16S rRNA 7-methylguanosine methyltransferase</fullName>
        <shortName evidence="6">16S rRNA m7G methyltransferase</shortName>
    </alternativeName>
</protein>
<evidence type="ECO:0000256" key="5">
    <source>
        <dbReference type="ARBA" id="ARBA00022691"/>
    </source>
</evidence>
<keyword evidence="2 6" id="KW-0698">rRNA processing</keyword>
<reference evidence="8" key="1">
    <citation type="submission" date="2019-08" db="EMBL/GenBank/DDBJ databases">
        <title>Arthrobacter sp. nov., isolated from plateau pika and Tibetan wild ass.</title>
        <authorList>
            <person name="Ge Y."/>
        </authorList>
    </citation>
    <scope>NUCLEOTIDE SEQUENCE [LARGE SCALE GENOMIC DNA]</scope>
    <source>
        <strain evidence="8">HF-1365</strain>
    </source>
</reference>
<gene>
    <name evidence="6 7" type="primary">rsmG</name>
    <name evidence="7" type="ORF">GJE22_00330</name>
</gene>